<accession>F1T704</accession>
<feature type="transmembrane region" description="Helical" evidence="1">
    <location>
        <begin position="337"/>
        <end position="359"/>
    </location>
</feature>
<feature type="transmembrane region" description="Helical" evidence="1">
    <location>
        <begin position="277"/>
        <end position="296"/>
    </location>
</feature>
<proteinExistence type="predicted"/>
<dbReference type="Proteomes" id="UP000003860">
    <property type="component" value="Unassembled WGS sequence"/>
</dbReference>
<feature type="transmembrane region" description="Helical" evidence="1">
    <location>
        <begin position="110"/>
        <end position="138"/>
    </location>
</feature>
<keyword evidence="1" id="KW-1133">Transmembrane helix</keyword>
<feature type="transmembrane region" description="Helical" evidence="1">
    <location>
        <begin position="302"/>
        <end position="325"/>
    </location>
</feature>
<dbReference type="OrthoDB" id="1706490at2"/>
<organism evidence="3 4">
    <name type="scientific">Ruminiclostridium papyrosolvens DSM 2782</name>
    <dbReference type="NCBI Taxonomy" id="588581"/>
    <lineage>
        <taxon>Bacteria</taxon>
        <taxon>Bacillati</taxon>
        <taxon>Bacillota</taxon>
        <taxon>Clostridia</taxon>
        <taxon>Eubacteriales</taxon>
        <taxon>Oscillospiraceae</taxon>
        <taxon>Ruminiclostridium</taxon>
    </lineage>
</organism>
<reference evidence="3" key="1">
    <citation type="submission" date="2009-07" db="EMBL/GenBank/DDBJ databases">
        <authorList>
            <consortium name="US DOE Joint Genome Institute (JGI-PGF)"/>
            <person name="Lucas S."/>
            <person name="Copeland A."/>
            <person name="Lapidus A."/>
            <person name="Glavina del Rio T."/>
            <person name="Tice H."/>
            <person name="Bruce D."/>
            <person name="Goodwin L."/>
            <person name="Pitluck S."/>
            <person name="Larimer F."/>
            <person name="Land M.L."/>
            <person name="Mouttaki H."/>
            <person name="He Z."/>
            <person name="Zhou J."/>
            <person name="Hemme C.L."/>
        </authorList>
    </citation>
    <scope>NUCLEOTIDE SEQUENCE [LARGE SCALE GENOMIC DNA]</scope>
    <source>
        <strain evidence="3">DSM 2782</strain>
    </source>
</reference>
<dbReference type="eggNOG" id="COG3559">
    <property type="taxonomic scope" value="Bacteria"/>
</dbReference>
<keyword evidence="1" id="KW-0472">Membrane</keyword>
<feature type="transmembrane region" description="Helical" evidence="1">
    <location>
        <begin position="72"/>
        <end position="90"/>
    </location>
</feature>
<name>F1T704_9FIRM</name>
<dbReference type="STRING" id="588581.Cpap_3684"/>
<gene>
    <name evidence="3" type="ORF">Cpap_3684</name>
</gene>
<dbReference type="AlphaFoldDB" id="F1T704"/>
<dbReference type="RefSeq" id="WP_004615822.1">
    <property type="nucleotide sequence ID" value="NZ_ACXX02000001.1"/>
</dbReference>
<feature type="transmembrane region" description="Helical" evidence="1">
    <location>
        <begin position="150"/>
        <end position="172"/>
    </location>
</feature>
<feature type="transmembrane region" description="Helical" evidence="1">
    <location>
        <begin position="239"/>
        <end position="257"/>
    </location>
</feature>
<evidence type="ECO:0000256" key="1">
    <source>
        <dbReference type="SAM" id="Phobius"/>
    </source>
</evidence>
<dbReference type="InterPro" id="IPR045611">
    <property type="entry name" value="DUF6449"/>
</dbReference>
<feature type="transmembrane region" description="Helical" evidence="1">
    <location>
        <begin position="178"/>
        <end position="196"/>
    </location>
</feature>
<evidence type="ECO:0000313" key="3">
    <source>
        <dbReference type="EMBL" id="EGD49252.1"/>
    </source>
</evidence>
<keyword evidence="1" id="KW-0812">Transmembrane</keyword>
<reference evidence="3" key="2">
    <citation type="submission" date="2011-01" db="EMBL/GenBank/DDBJ databases">
        <title>The Non-contiguous Finished genome of Clostridium papyrosolvens.</title>
        <authorList>
            <person name="Lucas S."/>
            <person name="Copeland A."/>
            <person name="Lapidus A."/>
            <person name="Cheng J.-F."/>
            <person name="Goodwin L."/>
            <person name="Pitluck S."/>
            <person name="Misra M."/>
            <person name="Chertkov O."/>
            <person name="Detter J.C."/>
            <person name="Han C."/>
            <person name="Tapia R."/>
            <person name="Land M."/>
            <person name="Hauser L."/>
            <person name="Kyrpides N."/>
            <person name="Ivanova N."/>
            <person name="Pagani I."/>
            <person name="Mouttaki H."/>
            <person name="He Z."/>
            <person name="Zhou J."/>
            <person name="Hemme C.L."/>
            <person name="Woyke T."/>
        </authorList>
    </citation>
    <scope>NUCLEOTIDE SEQUENCE [LARGE SCALE GENOMIC DNA]</scope>
    <source>
        <strain evidence="3">DSM 2782</strain>
    </source>
</reference>
<evidence type="ECO:0000259" key="2">
    <source>
        <dbReference type="Pfam" id="PF20047"/>
    </source>
</evidence>
<feature type="transmembrane region" description="Helical" evidence="1">
    <location>
        <begin position="20"/>
        <end position="41"/>
    </location>
</feature>
<comment type="caution">
    <text evidence="3">The sequence shown here is derived from an EMBL/GenBank/DDBJ whole genome shotgun (WGS) entry which is preliminary data.</text>
</comment>
<dbReference type="EMBL" id="ACXX02000001">
    <property type="protein sequence ID" value="EGD49252.1"/>
    <property type="molecule type" value="Genomic_DNA"/>
</dbReference>
<evidence type="ECO:0000313" key="4">
    <source>
        <dbReference type="Proteomes" id="UP000003860"/>
    </source>
</evidence>
<protein>
    <recommendedName>
        <fullName evidence="2">DUF6449 domain-containing protein</fullName>
    </recommendedName>
</protein>
<feature type="domain" description="DUF6449" evidence="2">
    <location>
        <begin position="430"/>
        <end position="519"/>
    </location>
</feature>
<keyword evidence="4" id="KW-1185">Reference proteome</keyword>
<dbReference type="Pfam" id="PF20047">
    <property type="entry name" value="DUF6449"/>
    <property type="match status" value="1"/>
</dbReference>
<sequence length="560" mass="64324">MKSKTSLFKQGLILSDLKRYWWVSVIFSLFLILTMPMAHYMQKFNINIDKSNTQYIKEFIANELSYTRGISAIYPVVIPVIIAVLAYRYIHKGRQASLYHSLPVTRAELYFNSLVSAVILYVLPLLVNVFVMGLLNSFSFLSDFYTMGLIFKWFGLSVLYGILFMSMTIFVGMFTGSAIAQIVFVYILNLLPLFFFETIKINLSSLLYGFSTFSYTGLYRKLPMTMLLSNTIQHTPRIIISYIVLSLLLLVGGLVAFKLRRPETAGDIITFKPIRPVFIYGVTVCSTLVGGAYFLGISRSSVSFAVFGYFLCALIGYVVVQMLTNKTFKVLNTYKGYVGYALVLIIMLLGVKFDIFGYINKVPAADEVANVYMGYNLYWWENQDSEKYTNMSNDNTTVYKETSNIKNIIELHKMALDNRSKNGFSTYIAYTLKNGKKIVRYYSIDTNLYASALGPIYESNEYKYGRFPILHQEADDIKYIQVHDYSNKKQPTVISDKEKLKNFITEMRKDINGFNYEQLATSAEDKLWIDINDNNDRIVSYGVNSNYTNTLNWFNSNNYQ</sequence>